<sequence length="554" mass="59196">MLHLLASVVDAYGEEGDSTEDEADADGPTRLEPGEIRPDSPGPDAGDRSDEARAMLRSVLDGLAHPTVVTDDSGVVTHINSQATELFGTTRPAARDGAVADLDAGVGDVVETALEEQRDVQARKDTLTVDGDTTPVSQTVSVLYDDDGDCAGAMVVLRDITERRAQERRTERLERYQRRVLDDLEDKLERLAEGDLTIDPRVPEPDGDFEAVQAVHEEFEEMNANLGMAVYNIREVVESLTDQSDDLAETGEDLSASAEEVTASIQQIDASSTELAGGAEDLAEQTQRATQHVDDLSASIEEITASIQQIDARSAEAEELAAEGVSEVETAVGQIRSATDAASEVAGEIDSLDEKMEEVEEIVEMIADIAEQTNMLALNANIEAARAGDAGEGFAVVANEVKSLAEDSQASADDIASIIEELQSQTDEVVDSIREANQEVEEGADAVETVGDRLDGIQTRVEQTSAGVGEITDAVETQAENAEEVAAVVEDSSALSEEITASVQQISAGLDEQASAMDQVAGRSQDLNVMSEEVFEMVDQFRLDAHEDARLDDL</sequence>
<dbReference type="PROSITE" id="PS50112">
    <property type="entry name" value="PAS"/>
    <property type="match status" value="1"/>
</dbReference>
<evidence type="ECO:0000259" key="7">
    <source>
        <dbReference type="PROSITE" id="PS50112"/>
    </source>
</evidence>
<dbReference type="PROSITE" id="PS50113">
    <property type="entry name" value="PAC"/>
    <property type="match status" value="1"/>
</dbReference>
<evidence type="ECO:0000256" key="2">
    <source>
        <dbReference type="ARBA" id="ARBA00029447"/>
    </source>
</evidence>
<dbReference type="CDD" id="cd00130">
    <property type="entry name" value="PAS"/>
    <property type="match status" value="1"/>
</dbReference>
<evidence type="ECO:0000256" key="5">
    <source>
        <dbReference type="SAM" id="MobiDB-lite"/>
    </source>
</evidence>
<dbReference type="SUPFAM" id="SSF58104">
    <property type="entry name" value="Methyl-accepting chemotaxis protein (MCP) signaling domain"/>
    <property type="match status" value="1"/>
</dbReference>
<dbReference type="PANTHER" id="PTHR32089">
    <property type="entry name" value="METHYL-ACCEPTING CHEMOTAXIS PROTEIN MCPB"/>
    <property type="match status" value="1"/>
</dbReference>
<dbReference type="PRINTS" id="PR00260">
    <property type="entry name" value="CHEMTRNSDUCR"/>
</dbReference>
<dbReference type="PANTHER" id="PTHR32089:SF112">
    <property type="entry name" value="LYSOZYME-LIKE PROTEIN-RELATED"/>
    <property type="match status" value="1"/>
</dbReference>
<dbReference type="InterPro" id="IPR004089">
    <property type="entry name" value="MCPsignal_dom"/>
</dbReference>
<name>A0ABU2FL76_9EURY</name>
<dbReference type="InterPro" id="IPR035965">
    <property type="entry name" value="PAS-like_dom_sf"/>
</dbReference>
<dbReference type="NCBIfam" id="TIGR00229">
    <property type="entry name" value="sensory_box"/>
    <property type="match status" value="1"/>
</dbReference>
<dbReference type="InterPro" id="IPR000014">
    <property type="entry name" value="PAS"/>
</dbReference>
<evidence type="ECO:0000256" key="3">
    <source>
        <dbReference type="PROSITE-ProRule" id="PRU00284"/>
    </source>
</evidence>
<keyword evidence="10" id="KW-1185">Reference proteome</keyword>
<keyword evidence="4" id="KW-0175">Coiled coil</keyword>
<evidence type="ECO:0000313" key="10">
    <source>
        <dbReference type="Proteomes" id="UP001268864"/>
    </source>
</evidence>
<dbReference type="Gene3D" id="1.10.287.950">
    <property type="entry name" value="Methyl-accepting chemotaxis protein"/>
    <property type="match status" value="1"/>
</dbReference>
<feature type="coiled-coil region" evidence="4">
    <location>
        <begin position="300"/>
        <end position="372"/>
    </location>
</feature>
<dbReference type="CDD" id="cd11386">
    <property type="entry name" value="MCP_signal"/>
    <property type="match status" value="1"/>
</dbReference>
<proteinExistence type="inferred from homology"/>
<feature type="domain" description="PAS" evidence="7">
    <location>
        <begin position="52"/>
        <end position="91"/>
    </location>
</feature>
<dbReference type="Proteomes" id="UP001268864">
    <property type="component" value="Unassembled WGS sequence"/>
</dbReference>
<organism evidence="9 10">
    <name type="scientific">Haloarcula onubensis</name>
    <dbReference type="NCBI Taxonomy" id="2950539"/>
    <lineage>
        <taxon>Archaea</taxon>
        <taxon>Methanobacteriati</taxon>
        <taxon>Methanobacteriota</taxon>
        <taxon>Stenosarchaea group</taxon>
        <taxon>Halobacteria</taxon>
        <taxon>Halobacteriales</taxon>
        <taxon>Haloarculaceae</taxon>
        <taxon>Haloarcula</taxon>
    </lineage>
</organism>
<dbReference type="Pfam" id="PF08448">
    <property type="entry name" value="PAS_4"/>
    <property type="match status" value="1"/>
</dbReference>
<feature type="compositionally biased region" description="Acidic residues" evidence="5">
    <location>
        <begin position="12"/>
        <end position="25"/>
    </location>
</feature>
<gene>
    <name evidence="9" type="ORF">NDI86_05210</name>
</gene>
<accession>A0ABU2FL76</accession>
<dbReference type="InterPro" id="IPR000700">
    <property type="entry name" value="PAS-assoc_C"/>
</dbReference>
<dbReference type="InterPro" id="IPR013656">
    <property type="entry name" value="PAS_4"/>
</dbReference>
<evidence type="ECO:0000256" key="4">
    <source>
        <dbReference type="SAM" id="Coils"/>
    </source>
</evidence>
<feature type="region of interest" description="Disordered" evidence="5">
    <location>
        <begin position="1"/>
        <end position="50"/>
    </location>
</feature>
<dbReference type="PROSITE" id="PS50111">
    <property type="entry name" value="CHEMOTAXIS_TRANSDUC_2"/>
    <property type="match status" value="1"/>
</dbReference>
<evidence type="ECO:0000259" key="8">
    <source>
        <dbReference type="PROSITE" id="PS50113"/>
    </source>
</evidence>
<comment type="similarity">
    <text evidence="2">Belongs to the methyl-accepting chemotaxis (MCP) protein family.</text>
</comment>
<dbReference type="EMBL" id="JAMQOS010000001">
    <property type="protein sequence ID" value="MDS0281514.1"/>
    <property type="molecule type" value="Genomic_DNA"/>
</dbReference>
<dbReference type="InterPro" id="IPR004090">
    <property type="entry name" value="Chemotax_Me-accpt_rcpt"/>
</dbReference>
<feature type="compositionally biased region" description="Basic and acidic residues" evidence="5">
    <location>
        <begin position="27"/>
        <end position="38"/>
    </location>
</feature>
<feature type="domain" description="Methyl-accepting transducer" evidence="6">
    <location>
        <begin position="257"/>
        <end position="493"/>
    </location>
</feature>
<dbReference type="SUPFAM" id="SSF55785">
    <property type="entry name" value="PYP-like sensor domain (PAS domain)"/>
    <property type="match status" value="1"/>
</dbReference>
<feature type="domain" description="PAC" evidence="8">
    <location>
        <begin position="118"/>
        <end position="172"/>
    </location>
</feature>
<keyword evidence="1 3" id="KW-0807">Transducer</keyword>
<dbReference type="Gene3D" id="3.30.450.20">
    <property type="entry name" value="PAS domain"/>
    <property type="match status" value="1"/>
</dbReference>
<dbReference type="SMART" id="SM00283">
    <property type="entry name" value="MA"/>
    <property type="match status" value="1"/>
</dbReference>
<comment type="caution">
    <text evidence="9">The sequence shown here is derived from an EMBL/GenBank/DDBJ whole genome shotgun (WGS) entry which is preliminary data.</text>
</comment>
<dbReference type="RefSeq" id="WP_310899349.1">
    <property type="nucleotide sequence ID" value="NZ_JAMQOS010000001.1"/>
</dbReference>
<evidence type="ECO:0000259" key="6">
    <source>
        <dbReference type="PROSITE" id="PS50111"/>
    </source>
</evidence>
<reference evidence="9 10" key="1">
    <citation type="submission" date="2022-06" db="EMBL/GenBank/DDBJ databases">
        <title>Halomicroarcula sp. a new haloarchaeum isolate from saline soil.</title>
        <authorList>
            <person name="Strakova D."/>
            <person name="Galisteo C."/>
            <person name="Sanchez-Porro C."/>
            <person name="Ventosa A."/>
        </authorList>
    </citation>
    <scope>NUCLEOTIDE SEQUENCE [LARGE SCALE GENOMIC DNA]</scope>
    <source>
        <strain evidence="9 10">S3CR25-11</strain>
    </source>
</reference>
<protein>
    <submittedName>
        <fullName evidence="9">Methyl-accepting chemotaxis protein</fullName>
    </submittedName>
</protein>
<dbReference type="Pfam" id="PF00015">
    <property type="entry name" value="MCPsignal"/>
    <property type="match status" value="1"/>
</dbReference>
<evidence type="ECO:0000313" key="9">
    <source>
        <dbReference type="EMBL" id="MDS0281514.1"/>
    </source>
</evidence>
<evidence type="ECO:0000256" key="1">
    <source>
        <dbReference type="ARBA" id="ARBA00023224"/>
    </source>
</evidence>